<dbReference type="InterPro" id="IPR036691">
    <property type="entry name" value="Endo/exonu/phosph_ase_sf"/>
</dbReference>
<sequence length="286" mass="33070">MWGEVPIFYHNVYSPISNADRAAFYNYLPREFPPDALRVILGDFNFPMDRRLDSRSGTSNHHTARDYCFQWLQALKVVDAWRLHHPTSRIYSSPTRTNRLDYIFLDDTFSRQYYHDSSYIEPQDTTDHLWHQVVLQPQPITQRHGYWKLPKELLTIPDTLLDQLHGSSDPGRDWQQWKTKTKKFSVACTLNSTLSAVLHLKSQKSAGFRLNGNSTVATSRKPTSTSRKRNTTSKQHKTHWFNITKIPNSISMPLKTKTQRHTSSANHAPAAPRFPLQPVTIPQATS</sequence>
<keyword evidence="3" id="KW-1185">Reference proteome</keyword>
<dbReference type="EMBL" id="JNBS01001425">
    <property type="protein sequence ID" value="OQS01818.1"/>
    <property type="molecule type" value="Genomic_DNA"/>
</dbReference>
<dbReference type="OrthoDB" id="78439at2759"/>
<evidence type="ECO:0000313" key="2">
    <source>
        <dbReference type="EMBL" id="OQS01818.1"/>
    </source>
</evidence>
<feature type="compositionally biased region" description="Basic residues" evidence="1">
    <location>
        <begin position="226"/>
        <end position="236"/>
    </location>
</feature>
<dbReference type="SUPFAM" id="SSF56219">
    <property type="entry name" value="DNase I-like"/>
    <property type="match status" value="1"/>
</dbReference>
<organism evidence="2 3">
    <name type="scientific">Thraustotheca clavata</name>
    <dbReference type="NCBI Taxonomy" id="74557"/>
    <lineage>
        <taxon>Eukaryota</taxon>
        <taxon>Sar</taxon>
        <taxon>Stramenopiles</taxon>
        <taxon>Oomycota</taxon>
        <taxon>Saprolegniomycetes</taxon>
        <taxon>Saprolegniales</taxon>
        <taxon>Achlyaceae</taxon>
        <taxon>Thraustotheca</taxon>
    </lineage>
</organism>
<reference evidence="2 3" key="1">
    <citation type="journal article" date="2014" name="Genome Biol. Evol.">
        <title>The secreted proteins of Achlya hypogyna and Thraustotheca clavata identify the ancestral oomycete secretome and reveal gene acquisitions by horizontal gene transfer.</title>
        <authorList>
            <person name="Misner I."/>
            <person name="Blouin N."/>
            <person name="Leonard G."/>
            <person name="Richards T.A."/>
            <person name="Lane C.E."/>
        </authorList>
    </citation>
    <scope>NUCLEOTIDE SEQUENCE [LARGE SCALE GENOMIC DNA]</scope>
    <source>
        <strain evidence="2 3">ATCC 34112</strain>
    </source>
</reference>
<evidence type="ECO:0000313" key="3">
    <source>
        <dbReference type="Proteomes" id="UP000243217"/>
    </source>
</evidence>
<proteinExistence type="predicted"/>
<dbReference type="Gene3D" id="3.60.10.10">
    <property type="entry name" value="Endonuclease/exonuclease/phosphatase"/>
    <property type="match status" value="1"/>
</dbReference>
<accession>A0A1V9ZUX8</accession>
<feature type="region of interest" description="Disordered" evidence="1">
    <location>
        <begin position="210"/>
        <end position="236"/>
    </location>
</feature>
<dbReference type="AlphaFoldDB" id="A0A1V9ZUX8"/>
<dbReference type="Proteomes" id="UP000243217">
    <property type="component" value="Unassembled WGS sequence"/>
</dbReference>
<evidence type="ECO:0008006" key="4">
    <source>
        <dbReference type="Google" id="ProtNLM"/>
    </source>
</evidence>
<feature type="region of interest" description="Disordered" evidence="1">
    <location>
        <begin position="257"/>
        <end position="286"/>
    </location>
</feature>
<protein>
    <recommendedName>
        <fullName evidence="4">Endonuclease/exonuclease/phosphatase domain-containing protein</fullName>
    </recommendedName>
</protein>
<gene>
    <name evidence="2" type="ORF">THRCLA_21601</name>
</gene>
<evidence type="ECO:0000256" key="1">
    <source>
        <dbReference type="SAM" id="MobiDB-lite"/>
    </source>
</evidence>
<name>A0A1V9ZUX8_9STRA</name>
<comment type="caution">
    <text evidence="2">The sequence shown here is derived from an EMBL/GenBank/DDBJ whole genome shotgun (WGS) entry which is preliminary data.</text>
</comment>